<protein>
    <recommendedName>
        <fullName evidence="8">Anoctamin</fullName>
    </recommendedName>
</protein>
<evidence type="ECO:0000256" key="8">
    <source>
        <dbReference type="RuleBase" id="RU280814"/>
    </source>
</evidence>
<evidence type="ECO:0000256" key="2">
    <source>
        <dbReference type="ARBA" id="ARBA00009671"/>
    </source>
</evidence>
<comment type="caution">
    <text evidence="11">The sequence shown here is derived from an EMBL/GenBank/DDBJ whole genome shotgun (WGS) entry which is preliminary data.</text>
</comment>
<feature type="transmembrane region" description="Helical" evidence="8">
    <location>
        <begin position="594"/>
        <end position="617"/>
    </location>
</feature>
<feature type="transmembrane region" description="Helical" evidence="8">
    <location>
        <begin position="398"/>
        <end position="419"/>
    </location>
</feature>
<keyword evidence="4 8" id="KW-0812">Transmembrane</keyword>
<dbReference type="InterPro" id="IPR007632">
    <property type="entry name" value="Anoctamin"/>
</dbReference>
<name>A0A553P620_TIGCA</name>
<dbReference type="EMBL" id="VCGU01000007">
    <property type="protein sequence ID" value="TRY73135.1"/>
    <property type="molecule type" value="Genomic_DNA"/>
</dbReference>
<dbReference type="GO" id="GO:0046983">
    <property type="term" value="F:protein dimerization activity"/>
    <property type="evidence" value="ECO:0007669"/>
    <property type="project" value="InterPro"/>
</dbReference>
<evidence type="ECO:0000256" key="6">
    <source>
        <dbReference type="ARBA" id="ARBA00023136"/>
    </source>
</evidence>
<keyword evidence="5 8" id="KW-1133">Transmembrane helix</keyword>
<dbReference type="Pfam" id="PF16178">
    <property type="entry name" value="Anoct_dimer"/>
    <property type="match status" value="1"/>
</dbReference>
<evidence type="ECO:0000313" key="11">
    <source>
        <dbReference type="EMBL" id="TRY73135.1"/>
    </source>
</evidence>
<dbReference type="PANTHER" id="PTHR12308:SF84">
    <property type="entry name" value="ANOCTAMIN"/>
    <property type="match status" value="1"/>
</dbReference>
<feature type="non-terminal residue" evidence="11">
    <location>
        <position position="1"/>
    </location>
</feature>
<dbReference type="Pfam" id="PF04547">
    <property type="entry name" value="Anoctamin"/>
    <property type="match status" value="1"/>
</dbReference>
<dbReference type="InterPro" id="IPR032394">
    <property type="entry name" value="Anoct_dimer"/>
</dbReference>
<feature type="domain" description="Anoctamin dimerisation" evidence="10">
    <location>
        <begin position="30"/>
        <end position="257"/>
    </location>
</feature>
<comment type="similarity">
    <text evidence="2 8">Belongs to the anoctamin family.</text>
</comment>
<dbReference type="AlphaFoldDB" id="A0A553P620"/>
<dbReference type="Proteomes" id="UP000318571">
    <property type="component" value="Chromosome 3"/>
</dbReference>
<keyword evidence="3" id="KW-1003">Cell membrane</keyword>
<feature type="transmembrane region" description="Helical" evidence="8">
    <location>
        <begin position="439"/>
        <end position="463"/>
    </location>
</feature>
<feature type="transmembrane region" description="Helical" evidence="8">
    <location>
        <begin position="483"/>
        <end position="504"/>
    </location>
</feature>
<dbReference type="OMA" id="SQAFHPL"/>
<evidence type="ECO:0000256" key="5">
    <source>
        <dbReference type="ARBA" id="ARBA00022989"/>
    </source>
</evidence>
<gene>
    <name evidence="11" type="ORF">TCAL_08802</name>
</gene>
<feature type="transmembrane region" description="Helical" evidence="8">
    <location>
        <begin position="647"/>
        <end position="670"/>
    </location>
</feature>
<evidence type="ECO:0000256" key="7">
    <source>
        <dbReference type="ARBA" id="ARBA00023180"/>
    </source>
</evidence>
<evidence type="ECO:0000256" key="4">
    <source>
        <dbReference type="ARBA" id="ARBA00022692"/>
    </source>
</evidence>
<accession>A0A553P620</accession>
<organism evidence="11 12">
    <name type="scientific">Tigriopus californicus</name>
    <name type="common">Marine copepod</name>
    <dbReference type="NCBI Taxonomy" id="6832"/>
    <lineage>
        <taxon>Eukaryota</taxon>
        <taxon>Metazoa</taxon>
        <taxon>Ecdysozoa</taxon>
        <taxon>Arthropoda</taxon>
        <taxon>Crustacea</taxon>
        <taxon>Multicrustacea</taxon>
        <taxon>Hexanauplia</taxon>
        <taxon>Copepoda</taxon>
        <taxon>Harpacticoida</taxon>
        <taxon>Harpacticidae</taxon>
        <taxon>Tigriopus</taxon>
    </lineage>
</organism>
<feature type="transmembrane region" description="Helical" evidence="8">
    <location>
        <begin position="759"/>
        <end position="780"/>
    </location>
</feature>
<dbReference type="PANTHER" id="PTHR12308">
    <property type="entry name" value="ANOCTAMIN"/>
    <property type="match status" value="1"/>
</dbReference>
<comment type="subcellular location">
    <subcellularLocation>
        <location evidence="1">Cell membrane</location>
        <topology evidence="1">Multi-pass membrane protein</topology>
    </subcellularLocation>
    <subcellularLocation>
        <location evidence="8">Membrane</location>
        <topology evidence="8">Multi-pass membrane protein</topology>
    </subcellularLocation>
</comment>
<keyword evidence="6 8" id="KW-0472">Membrane</keyword>
<reference evidence="11 12" key="1">
    <citation type="journal article" date="2018" name="Nat. Ecol. Evol.">
        <title>Genomic signatures of mitonuclear coevolution across populations of Tigriopus californicus.</title>
        <authorList>
            <person name="Barreto F.S."/>
            <person name="Watson E.T."/>
            <person name="Lima T.G."/>
            <person name="Willett C.S."/>
            <person name="Edmands S."/>
            <person name="Li W."/>
            <person name="Burton R.S."/>
        </authorList>
    </citation>
    <scope>NUCLEOTIDE SEQUENCE [LARGE SCALE GENOMIC DNA]</scope>
    <source>
        <strain evidence="11 12">San Diego</strain>
    </source>
</reference>
<keyword evidence="7" id="KW-0325">Glycoprotein</keyword>
<dbReference type="GO" id="GO:0005886">
    <property type="term" value="C:plasma membrane"/>
    <property type="evidence" value="ECO:0007669"/>
    <property type="project" value="UniProtKB-SubCell"/>
</dbReference>
<dbReference type="GO" id="GO:0005254">
    <property type="term" value="F:chloride channel activity"/>
    <property type="evidence" value="ECO:0007669"/>
    <property type="project" value="TreeGrafter"/>
</dbReference>
<evidence type="ECO:0000313" key="12">
    <source>
        <dbReference type="Proteomes" id="UP000318571"/>
    </source>
</evidence>
<feature type="transmembrane region" description="Helical" evidence="8">
    <location>
        <begin position="344"/>
        <end position="364"/>
    </location>
</feature>
<evidence type="ECO:0000259" key="9">
    <source>
        <dbReference type="Pfam" id="PF04547"/>
    </source>
</evidence>
<feature type="transmembrane region" description="Helical" evidence="8">
    <location>
        <begin position="271"/>
        <end position="298"/>
    </location>
</feature>
<evidence type="ECO:0000256" key="3">
    <source>
        <dbReference type="ARBA" id="ARBA00022475"/>
    </source>
</evidence>
<evidence type="ECO:0000259" key="10">
    <source>
        <dbReference type="Pfam" id="PF16178"/>
    </source>
</evidence>
<keyword evidence="12" id="KW-1185">Reference proteome</keyword>
<evidence type="ECO:0000256" key="1">
    <source>
        <dbReference type="ARBA" id="ARBA00004651"/>
    </source>
</evidence>
<dbReference type="InterPro" id="IPR049452">
    <property type="entry name" value="Anoctamin_TM"/>
</dbReference>
<sequence length="839" mass="98560">SEQTLVFTNLLSFLIQNESYKKAQEDPSLFFTDGKRRIDLVLAFHDIYDEHHEKREFYRDTFIKNIMNAGLHVELENKLVAFDNKTSFLKIHGPEDVLDRNGKILNLKPPIKSFIVTHYAKDRAFKAMPDKCFKTNEFSNWFKCDSIPTEPNIFHPGFFPDILDKYVLKERSNRWSQIQRTQLVWQILNRMSFDDSARDRAGIQRLIGKNVFSAAYGLHDGDYDYKNKRNNILFMNERMILYDQWATLKNWYKKQPLWLIKKYFGVKIGLYFAWLGFYTKALIVPAIVGLVCFAFGILTIDTKLNQASEDICNEDTIGNSVMCPQCDNHCPYWNLKNSCFLSKVTYVFDNNATVFFSIFMSFWATTYLELWKRQQAILQWEWDLKSEEEMDDTLRPEFIHRLCCVMGAVSSLIVFRVVFIRIMYQHTQYSLFFSKYAKLIATSVAAVINAVVIEVGSWIFQYVARRITDLEHPRTQSEYENSYTFKMFLFQFINYYSSLIYTAFFKGRFFTYPGDAASRQNILTRLKTDMCDPAGCLFELIMKNWFRRLWLEKKLKTSHKDQTSCPVKFIKRWEMDYQLQEIDRLHLFDEYIEIIVQYGFVTLFVAAFPLAPLLALINNIFEIRLDAYKYTTQMRRPLGQHVRSIGIWYGILKGMTYLSVVFNAFVIALASDFIPRMVYIFVYSPNWSLDGYVNSTLASFDTKDWGSVEASDYFGPPIATNQSIQPYETCRYRAYRSPPGSEDEYSIDKTWLHVFSARLGFVAVFEHMILVLTAVLAYMIPEVPNNLQTQVLRERHQEREIDFDLNLMPVEEEKIAQQIKSKSLTLEELACLKMALRAD</sequence>
<proteinExistence type="inferred from homology"/>
<feature type="domain" description="Anoctamin transmembrane" evidence="9">
    <location>
        <begin position="260"/>
        <end position="794"/>
    </location>
</feature>